<keyword evidence="5 7" id="KW-0687">Ribonucleoprotein</keyword>
<evidence type="ECO:0000256" key="4">
    <source>
        <dbReference type="ARBA" id="ARBA00022980"/>
    </source>
</evidence>
<keyword evidence="2 7" id="KW-0699">rRNA-binding</keyword>
<protein>
    <recommendedName>
        <fullName evidence="6 7">Large ribosomal subunit protein uL18</fullName>
    </recommendedName>
</protein>
<dbReference type="GO" id="GO:0008097">
    <property type="term" value="F:5S rRNA binding"/>
    <property type="evidence" value="ECO:0007669"/>
    <property type="project" value="TreeGrafter"/>
</dbReference>
<proteinExistence type="inferred from homology"/>
<feature type="region of interest" description="Disordered" evidence="8">
    <location>
        <begin position="1"/>
        <end position="20"/>
    </location>
</feature>
<dbReference type="AlphaFoldDB" id="A0A948W6H6"/>
<evidence type="ECO:0000313" key="10">
    <source>
        <dbReference type="Proteomes" id="UP000777784"/>
    </source>
</evidence>
<dbReference type="CDD" id="cd00432">
    <property type="entry name" value="Ribosomal_L18_L5e"/>
    <property type="match status" value="1"/>
</dbReference>
<keyword evidence="4 7" id="KW-0689">Ribosomal protein</keyword>
<dbReference type="FunFam" id="3.30.420.100:FF:000001">
    <property type="entry name" value="50S ribosomal protein L18"/>
    <property type="match status" value="1"/>
</dbReference>
<dbReference type="Gene3D" id="3.30.420.100">
    <property type="match status" value="1"/>
</dbReference>
<evidence type="ECO:0000313" key="9">
    <source>
        <dbReference type="EMBL" id="MBU2691135.1"/>
    </source>
</evidence>
<dbReference type="InterPro" id="IPR057268">
    <property type="entry name" value="Ribosomal_L18"/>
</dbReference>
<organism evidence="9 10">
    <name type="scientific">Eiseniibacteriota bacterium</name>
    <dbReference type="NCBI Taxonomy" id="2212470"/>
    <lineage>
        <taxon>Bacteria</taxon>
        <taxon>Candidatus Eiseniibacteriota</taxon>
    </lineage>
</organism>
<dbReference type="Proteomes" id="UP000777784">
    <property type="component" value="Unassembled WGS sequence"/>
</dbReference>
<comment type="subunit">
    <text evidence="7">Part of the 50S ribosomal subunit; part of the 5S rRNA/L5/L18/L25 subcomplex. Contacts the 5S and 23S rRNAs.</text>
</comment>
<name>A0A948W6H6_UNCEI</name>
<dbReference type="InterPro" id="IPR005484">
    <property type="entry name" value="Ribosomal_uL18_bac/plant/anim"/>
</dbReference>
<gene>
    <name evidence="7 9" type="primary">rplR</name>
    <name evidence="9" type="ORF">KJ970_09405</name>
</gene>
<dbReference type="HAMAP" id="MF_01337_B">
    <property type="entry name" value="Ribosomal_uL18_B"/>
    <property type="match status" value="1"/>
</dbReference>
<dbReference type="NCBIfam" id="TIGR00060">
    <property type="entry name" value="L18_bact"/>
    <property type="match status" value="1"/>
</dbReference>
<evidence type="ECO:0000256" key="6">
    <source>
        <dbReference type="ARBA" id="ARBA00035197"/>
    </source>
</evidence>
<evidence type="ECO:0000256" key="2">
    <source>
        <dbReference type="ARBA" id="ARBA00022730"/>
    </source>
</evidence>
<dbReference type="PANTHER" id="PTHR12899">
    <property type="entry name" value="39S RIBOSOMAL PROTEIN L18, MITOCHONDRIAL"/>
    <property type="match status" value="1"/>
</dbReference>
<evidence type="ECO:0000256" key="7">
    <source>
        <dbReference type="HAMAP-Rule" id="MF_01337"/>
    </source>
</evidence>
<keyword evidence="3 7" id="KW-0694">RNA-binding</keyword>
<dbReference type="EMBL" id="JAHJDP010000046">
    <property type="protein sequence ID" value="MBU2691135.1"/>
    <property type="molecule type" value="Genomic_DNA"/>
</dbReference>
<accession>A0A948W6H6</accession>
<feature type="compositionally biased region" description="Basic and acidic residues" evidence="8">
    <location>
        <begin position="1"/>
        <end position="12"/>
    </location>
</feature>
<reference evidence="9" key="1">
    <citation type="submission" date="2021-05" db="EMBL/GenBank/DDBJ databases">
        <title>Energy efficiency and biological interactions define the core microbiome of deep oligotrophic groundwater.</title>
        <authorList>
            <person name="Mehrshad M."/>
            <person name="Lopez-Fernandez M."/>
            <person name="Bell E."/>
            <person name="Bernier-Latmani R."/>
            <person name="Bertilsson S."/>
            <person name="Dopson M."/>
        </authorList>
    </citation>
    <scope>NUCLEOTIDE SEQUENCE</scope>
    <source>
        <strain evidence="9">Modern_marine.mb.64</strain>
    </source>
</reference>
<evidence type="ECO:0000256" key="1">
    <source>
        <dbReference type="ARBA" id="ARBA00007116"/>
    </source>
</evidence>
<evidence type="ECO:0000256" key="3">
    <source>
        <dbReference type="ARBA" id="ARBA00022884"/>
    </source>
</evidence>
<dbReference type="GO" id="GO:0006412">
    <property type="term" value="P:translation"/>
    <property type="evidence" value="ECO:0007669"/>
    <property type="project" value="UniProtKB-UniRule"/>
</dbReference>
<dbReference type="PANTHER" id="PTHR12899:SF3">
    <property type="entry name" value="LARGE RIBOSOMAL SUBUNIT PROTEIN UL18M"/>
    <property type="match status" value="1"/>
</dbReference>
<dbReference type="Pfam" id="PF00861">
    <property type="entry name" value="Ribosomal_L18p"/>
    <property type="match status" value="1"/>
</dbReference>
<dbReference type="GO" id="GO:0003735">
    <property type="term" value="F:structural constituent of ribosome"/>
    <property type="evidence" value="ECO:0007669"/>
    <property type="project" value="InterPro"/>
</dbReference>
<dbReference type="InterPro" id="IPR004389">
    <property type="entry name" value="Ribosomal_uL18_bac-type"/>
</dbReference>
<comment type="similarity">
    <text evidence="1 7">Belongs to the universal ribosomal protein uL18 family.</text>
</comment>
<comment type="caution">
    <text evidence="9">The sequence shown here is derived from an EMBL/GenBank/DDBJ whole genome shotgun (WGS) entry which is preliminary data.</text>
</comment>
<sequence length="125" mass="13954">MAVSLRRLERKEARSRRHRRIRKRVHGTAERPRLCVVRSLKHIYAQIIDDDKGVVLFGCSTLSPAIREIVAGIKPIEAGKEVGKLVAKMASERGIKNVSFDRGGCIYCGRVKAVAEGAREGKLEF</sequence>
<comment type="function">
    <text evidence="7">This is one of the proteins that bind and probably mediate the attachment of the 5S RNA into the large ribosomal subunit, where it forms part of the central protuberance.</text>
</comment>
<dbReference type="SUPFAM" id="SSF53137">
    <property type="entry name" value="Translational machinery components"/>
    <property type="match status" value="1"/>
</dbReference>
<evidence type="ECO:0000256" key="5">
    <source>
        <dbReference type="ARBA" id="ARBA00023274"/>
    </source>
</evidence>
<evidence type="ECO:0000256" key="8">
    <source>
        <dbReference type="SAM" id="MobiDB-lite"/>
    </source>
</evidence>
<dbReference type="GO" id="GO:0022625">
    <property type="term" value="C:cytosolic large ribosomal subunit"/>
    <property type="evidence" value="ECO:0007669"/>
    <property type="project" value="TreeGrafter"/>
</dbReference>